<evidence type="ECO:0000313" key="2">
    <source>
        <dbReference type="Proteomes" id="UP000821845"/>
    </source>
</evidence>
<dbReference type="Proteomes" id="UP000821845">
    <property type="component" value="Chromosome 3"/>
</dbReference>
<gene>
    <name evidence="1" type="ORF">HPB50_005553</name>
</gene>
<comment type="caution">
    <text evidence="1">The sequence shown here is derived from an EMBL/GenBank/DDBJ whole genome shotgun (WGS) entry which is preliminary data.</text>
</comment>
<keyword evidence="2" id="KW-1185">Reference proteome</keyword>
<protein>
    <submittedName>
        <fullName evidence="1">Uncharacterized protein</fullName>
    </submittedName>
</protein>
<organism evidence="1 2">
    <name type="scientific">Hyalomma asiaticum</name>
    <name type="common">Tick</name>
    <dbReference type="NCBI Taxonomy" id="266040"/>
    <lineage>
        <taxon>Eukaryota</taxon>
        <taxon>Metazoa</taxon>
        <taxon>Ecdysozoa</taxon>
        <taxon>Arthropoda</taxon>
        <taxon>Chelicerata</taxon>
        <taxon>Arachnida</taxon>
        <taxon>Acari</taxon>
        <taxon>Parasitiformes</taxon>
        <taxon>Ixodida</taxon>
        <taxon>Ixodoidea</taxon>
        <taxon>Ixodidae</taxon>
        <taxon>Hyalomminae</taxon>
        <taxon>Hyalomma</taxon>
    </lineage>
</organism>
<evidence type="ECO:0000313" key="1">
    <source>
        <dbReference type="EMBL" id="KAH6935393.1"/>
    </source>
</evidence>
<proteinExistence type="predicted"/>
<sequence length="114" mass="12873">MSPQVIVSTTDNPLFLYITDTDMMVVNQGPISHECVFLLNSKDWVRGVMKGDSVLLLSRLHARKTGINSTDFFKQQFESPEVLRDIVKACLQDPSFPNFVKQVDDTLKSLLSKP</sequence>
<name>A0ACB7SKZ5_HYAAI</name>
<reference evidence="1" key="1">
    <citation type="submission" date="2020-05" db="EMBL/GenBank/DDBJ databases">
        <title>Large-scale comparative analyses of tick genomes elucidate their genetic diversity and vector capacities.</title>
        <authorList>
            <person name="Jia N."/>
            <person name="Wang J."/>
            <person name="Shi W."/>
            <person name="Du L."/>
            <person name="Sun Y."/>
            <person name="Zhan W."/>
            <person name="Jiang J."/>
            <person name="Wang Q."/>
            <person name="Zhang B."/>
            <person name="Ji P."/>
            <person name="Sakyi L.B."/>
            <person name="Cui X."/>
            <person name="Yuan T."/>
            <person name="Jiang B."/>
            <person name="Yang W."/>
            <person name="Lam T.T.-Y."/>
            <person name="Chang Q."/>
            <person name="Ding S."/>
            <person name="Wang X."/>
            <person name="Zhu J."/>
            <person name="Ruan X."/>
            <person name="Zhao L."/>
            <person name="Wei J."/>
            <person name="Que T."/>
            <person name="Du C."/>
            <person name="Cheng J."/>
            <person name="Dai P."/>
            <person name="Han X."/>
            <person name="Huang E."/>
            <person name="Gao Y."/>
            <person name="Liu J."/>
            <person name="Shao H."/>
            <person name="Ye R."/>
            <person name="Li L."/>
            <person name="Wei W."/>
            <person name="Wang X."/>
            <person name="Wang C."/>
            <person name="Yang T."/>
            <person name="Huo Q."/>
            <person name="Li W."/>
            <person name="Guo W."/>
            <person name="Chen H."/>
            <person name="Zhou L."/>
            <person name="Ni X."/>
            <person name="Tian J."/>
            <person name="Zhou Y."/>
            <person name="Sheng Y."/>
            <person name="Liu T."/>
            <person name="Pan Y."/>
            <person name="Xia L."/>
            <person name="Li J."/>
            <person name="Zhao F."/>
            <person name="Cao W."/>
        </authorList>
    </citation>
    <scope>NUCLEOTIDE SEQUENCE</scope>
    <source>
        <strain evidence="1">Hyas-2018</strain>
    </source>
</reference>
<dbReference type="EMBL" id="CM023483">
    <property type="protein sequence ID" value="KAH6935393.1"/>
    <property type="molecule type" value="Genomic_DNA"/>
</dbReference>
<accession>A0ACB7SKZ5</accession>